<dbReference type="KEGG" id="whr:OG579_11875"/>
<dbReference type="PROSITE" id="PS50931">
    <property type="entry name" value="HTH_LYSR"/>
    <property type="match status" value="1"/>
</dbReference>
<dbReference type="PRINTS" id="PR00039">
    <property type="entry name" value="HTHLYSR"/>
</dbReference>
<organism evidence="7 8">
    <name type="scientific">Williamsia herbipolensis</name>
    <dbReference type="NCBI Taxonomy" id="1603258"/>
    <lineage>
        <taxon>Bacteria</taxon>
        <taxon>Bacillati</taxon>
        <taxon>Actinomycetota</taxon>
        <taxon>Actinomycetes</taxon>
        <taxon>Mycobacteriales</taxon>
        <taxon>Nocardiaceae</taxon>
        <taxon>Williamsia</taxon>
    </lineage>
</organism>
<dbReference type="EMBL" id="CP108021">
    <property type="protein sequence ID" value="WUM18452.1"/>
    <property type="molecule type" value="Genomic_DNA"/>
</dbReference>
<dbReference type="FunFam" id="1.10.10.10:FF:000001">
    <property type="entry name" value="LysR family transcriptional regulator"/>
    <property type="match status" value="1"/>
</dbReference>
<dbReference type="RefSeq" id="WP_328856093.1">
    <property type="nucleotide sequence ID" value="NZ_CP108021.1"/>
</dbReference>
<keyword evidence="8" id="KW-1185">Reference proteome</keyword>
<dbReference type="InterPro" id="IPR005119">
    <property type="entry name" value="LysR_subst-bd"/>
</dbReference>
<evidence type="ECO:0000259" key="6">
    <source>
        <dbReference type="PROSITE" id="PS50931"/>
    </source>
</evidence>
<keyword evidence="5" id="KW-0804">Transcription</keyword>
<dbReference type="Gene3D" id="1.10.10.10">
    <property type="entry name" value="Winged helix-like DNA-binding domain superfamily/Winged helix DNA-binding domain"/>
    <property type="match status" value="1"/>
</dbReference>
<dbReference type="SUPFAM" id="SSF53850">
    <property type="entry name" value="Periplasmic binding protein-like II"/>
    <property type="match status" value="1"/>
</dbReference>
<dbReference type="GO" id="GO:0032993">
    <property type="term" value="C:protein-DNA complex"/>
    <property type="evidence" value="ECO:0007669"/>
    <property type="project" value="TreeGrafter"/>
</dbReference>
<dbReference type="Proteomes" id="UP001432128">
    <property type="component" value="Chromosome"/>
</dbReference>
<dbReference type="SUPFAM" id="SSF46785">
    <property type="entry name" value="Winged helix' DNA-binding domain"/>
    <property type="match status" value="1"/>
</dbReference>
<reference evidence="7 8" key="1">
    <citation type="submission" date="2022-10" db="EMBL/GenBank/DDBJ databases">
        <title>The complete genomes of actinobacterial strains from the NBC collection.</title>
        <authorList>
            <person name="Joergensen T.S."/>
            <person name="Alvarez Arevalo M."/>
            <person name="Sterndorff E.B."/>
            <person name="Faurdal D."/>
            <person name="Vuksanovic O."/>
            <person name="Mourched A.-S."/>
            <person name="Charusanti P."/>
            <person name="Shaw S."/>
            <person name="Blin K."/>
            <person name="Weber T."/>
        </authorList>
    </citation>
    <scope>NUCLEOTIDE SEQUENCE [LARGE SCALE GENOMIC DNA]</scope>
    <source>
        <strain evidence="7 8">NBC_00319</strain>
    </source>
</reference>
<dbReference type="Gene3D" id="3.40.190.290">
    <property type="match status" value="1"/>
</dbReference>
<keyword evidence="3" id="KW-0238">DNA-binding</keyword>
<dbReference type="PANTHER" id="PTHR30346:SF28">
    <property type="entry name" value="HTH-TYPE TRANSCRIPTIONAL REGULATOR CYNR"/>
    <property type="match status" value="1"/>
</dbReference>
<dbReference type="GO" id="GO:0003700">
    <property type="term" value="F:DNA-binding transcription factor activity"/>
    <property type="evidence" value="ECO:0007669"/>
    <property type="project" value="InterPro"/>
</dbReference>
<comment type="similarity">
    <text evidence="1">Belongs to the LysR transcriptional regulatory family.</text>
</comment>
<dbReference type="InterPro" id="IPR036388">
    <property type="entry name" value="WH-like_DNA-bd_sf"/>
</dbReference>
<keyword evidence="2" id="KW-0805">Transcription regulation</keyword>
<name>A0AAU4JXB1_9NOCA</name>
<proteinExistence type="inferred from homology"/>
<evidence type="ECO:0000313" key="8">
    <source>
        <dbReference type="Proteomes" id="UP001432128"/>
    </source>
</evidence>
<evidence type="ECO:0000256" key="4">
    <source>
        <dbReference type="ARBA" id="ARBA00023159"/>
    </source>
</evidence>
<feature type="domain" description="HTH lysR-type" evidence="6">
    <location>
        <begin position="1"/>
        <end position="57"/>
    </location>
</feature>
<sequence length="293" mass="32235">MQSDFEWFVDLAETENVSVAAQRLHVSQPTLSRALARLEREVGATLFDRRGKRLALNDRGRVYLTHCRRARAEMEAARHQIADMVDPVEGTIHLSFLHSFGVRLVPEWIGAFRRDAHVSFTLSQDAAETVVGRVLSGEADLAVVSPRPRSTEVAWAPLMHQRLGLAVPVDHRFAARSEVAFDEVASDPFIAMAPGFGMRRILDELCAANDFRPDITFESTELGTMAGLVGAGLGVAVLPIEDGAHTPETVSLIPLSGSQTTREIGLIWQRDRALPLPSARFRDFVVERCATGS</sequence>
<dbReference type="PANTHER" id="PTHR30346">
    <property type="entry name" value="TRANSCRIPTIONAL DUAL REGULATOR HCAR-RELATED"/>
    <property type="match status" value="1"/>
</dbReference>
<dbReference type="InterPro" id="IPR036390">
    <property type="entry name" value="WH_DNA-bd_sf"/>
</dbReference>
<dbReference type="GO" id="GO:0003677">
    <property type="term" value="F:DNA binding"/>
    <property type="evidence" value="ECO:0007669"/>
    <property type="project" value="UniProtKB-KW"/>
</dbReference>
<keyword evidence="4" id="KW-0010">Activator</keyword>
<dbReference type="InterPro" id="IPR000847">
    <property type="entry name" value="LysR_HTH_N"/>
</dbReference>
<evidence type="ECO:0000256" key="3">
    <source>
        <dbReference type="ARBA" id="ARBA00023125"/>
    </source>
</evidence>
<evidence type="ECO:0000256" key="2">
    <source>
        <dbReference type="ARBA" id="ARBA00023015"/>
    </source>
</evidence>
<protein>
    <submittedName>
        <fullName evidence="7">LysR family transcriptional regulator</fullName>
    </submittedName>
</protein>
<accession>A0AAU4JXB1</accession>
<dbReference type="AlphaFoldDB" id="A0AAU4JXB1"/>
<gene>
    <name evidence="7" type="ORF">OG579_11875</name>
</gene>
<dbReference type="CDD" id="cd08434">
    <property type="entry name" value="PBP2_GltC_like"/>
    <property type="match status" value="1"/>
</dbReference>
<dbReference type="Pfam" id="PF00126">
    <property type="entry name" value="HTH_1"/>
    <property type="match status" value="1"/>
</dbReference>
<evidence type="ECO:0000256" key="1">
    <source>
        <dbReference type="ARBA" id="ARBA00009437"/>
    </source>
</evidence>
<evidence type="ECO:0000313" key="7">
    <source>
        <dbReference type="EMBL" id="WUM18452.1"/>
    </source>
</evidence>
<evidence type="ECO:0000256" key="5">
    <source>
        <dbReference type="ARBA" id="ARBA00023163"/>
    </source>
</evidence>
<dbReference type="Pfam" id="PF03466">
    <property type="entry name" value="LysR_substrate"/>
    <property type="match status" value="1"/>
</dbReference>